<dbReference type="GO" id="GO:0016020">
    <property type="term" value="C:membrane"/>
    <property type="evidence" value="ECO:0007669"/>
    <property type="project" value="InterPro"/>
</dbReference>
<keyword evidence="9" id="KW-1185">Reference proteome</keyword>
<dbReference type="EC" id="3.4.24.-" evidence="7"/>
<keyword evidence="6 7" id="KW-0482">Metalloprotease</keyword>
<dbReference type="SUPFAM" id="SSF55486">
    <property type="entry name" value="Metalloproteases ('zincins'), catalytic domain"/>
    <property type="match status" value="1"/>
</dbReference>
<dbReference type="Gene3D" id="2.30.34.10">
    <property type="entry name" value="Leishmanolysin domain 4"/>
    <property type="match status" value="1"/>
</dbReference>
<evidence type="ECO:0000313" key="9">
    <source>
        <dbReference type="Proteomes" id="UP001209878"/>
    </source>
</evidence>
<gene>
    <name evidence="8" type="ORF">NP493_1670g00027</name>
</gene>
<evidence type="ECO:0000256" key="5">
    <source>
        <dbReference type="ARBA" id="ARBA00022833"/>
    </source>
</evidence>
<accession>A0AAD9N9L2</accession>
<comment type="similarity">
    <text evidence="1 7">Belongs to the peptidase M8 family.</text>
</comment>
<evidence type="ECO:0000256" key="7">
    <source>
        <dbReference type="RuleBase" id="RU366077"/>
    </source>
</evidence>
<comment type="caution">
    <text evidence="8">The sequence shown here is derived from an EMBL/GenBank/DDBJ whole genome shotgun (WGS) entry which is preliminary data.</text>
</comment>
<keyword evidence="3 7" id="KW-0479">Metal-binding</keyword>
<comment type="cofactor">
    <cofactor evidence="7">
        <name>Zn(2+)</name>
        <dbReference type="ChEBI" id="CHEBI:29105"/>
    </cofactor>
    <text evidence="7">Binds 1 zinc ion per subunit.</text>
</comment>
<keyword evidence="2 7" id="KW-0645">Protease</keyword>
<dbReference type="GO" id="GO:0006508">
    <property type="term" value="P:proteolysis"/>
    <property type="evidence" value="ECO:0007669"/>
    <property type="project" value="UniProtKB-KW"/>
</dbReference>
<reference evidence="8" key="1">
    <citation type="journal article" date="2023" name="Mol. Biol. Evol.">
        <title>Third-Generation Sequencing Reveals the Adaptive Role of the Epigenome in Three Deep-Sea Polychaetes.</title>
        <authorList>
            <person name="Perez M."/>
            <person name="Aroh O."/>
            <person name="Sun Y."/>
            <person name="Lan Y."/>
            <person name="Juniper S.K."/>
            <person name="Young C.R."/>
            <person name="Angers B."/>
            <person name="Qian P.Y."/>
        </authorList>
    </citation>
    <scope>NUCLEOTIDE SEQUENCE</scope>
    <source>
        <strain evidence="8">R07B-5</strain>
    </source>
</reference>
<dbReference type="Pfam" id="PF01457">
    <property type="entry name" value="Peptidase_M8"/>
    <property type="match status" value="1"/>
</dbReference>
<organism evidence="8 9">
    <name type="scientific">Ridgeia piscesae</name>
    <name type="common">Tubeworm</name>
    <dbReference type="NCBI Taxonomy" id="27915"/>
    <lineage>
        <taxon>Eukaryota</taxon>
        <taxon>Metazoa</taxon>
        <taxon>Spiralia</taxon>
        <taxon>Lophotrochozoa</taxon>
        <taxon>Annelida</taxon>
        <taxon>Polychaeta</taxon>
        <taxon>Sedentaria</taxon>
        <taxon>Canalipalpata</taxon>
        <taxon>Sabellida</taxon>
        <taxon>Siboglinidae</taxon>
        <taxon>Ridgeia</taxon>
    </lineage>
</organism>
<name>A0AAD9N9L2_RIDPI</name>
<dbReference type="GO" id="GO:0007155">
    <property type="term" value="P:cell adhesion"/>
    <property type="evidence" value="ECO:0007669"/>
    <property type="project" value="InterPro"/>
</dbReference>
<evidence type="ECO:0000256" key="2">
    <source>
        <dbReference type="ARBA" id="ARBA00022670"/>
    </source>
</evidence>
<evidence type="ECO:0000313" key="8">
    <source>
        <dbReference type="EMBL" id="KAK2160091.1"/>
    </source>
</evidence>
<dbReference type="GO" id="GO:0046872">
    <property type="term" value="F:metal ion binding"/>
    <property type="evidence" value="ECO:0007669"/>
    <property type="project" value="UniProtKB-KW"/>
</dbReference>
<evidence type="ECO:0000256" key="3">
    <source>
        <dbReference type="ARBA" id="ARBA00022723"/>
    </source>
</evidence>
<evidence type="ECO:0000256" key="4">
    <source>
        <dbReference type="ARBA" id="ARBA00022801"/>
    </source>
</evidence>
<dbReference type="GO" id="GO:0004222">
    <property type="term" value="F:metalloendopeptidase activity"/>
    <property type="evidence" value="ECO:0007669"/>
    <property type="project" value="UniProtKB-UniRule"/>
</dbReference>
<dbReference type="EMBL" id="JAODUO010001669">
    <property type="protein sequence ID" value="KAK2160091.1"/>
    <property type="molecule type" value="Genomic_DNA"/>
</dbReference>
<dbReference type="InterPro" id="IPR001577">
    <property type="entry name" value="Peptidase_M8"/>
</dbReference>
<keyword evidence="5 7" id="KW-0862">Zinc</keyword>
<dbReference type="AlphaFoldDB" id="A0AAD9N9L2"/>
<sequence>MCVLHVSVCAVGPFTHMEGVDVADVPKYGGSVRLADYCPFTQPYMEKSSSRTSQCAFIDNKVEDKFNYLREAFGYSSICLRHKGTWSLQLVGKGQKLYPRRYGAGCYRVECGSKESDGFVVYVDNTTYKCHTEDQELTVSSLVRQRVHTGVLVCPSYREACMKRTVLHYYADDQKEVIPKYKGTSGVSSWSVSLTLGVATVTFQVIWSHHL</sequence>
<evidence type="ECO:0000256" key="1">
    <source>
        <dbReference type="ARBA" id="ARBA00005860"/>
    </source>
</evidence>
<dbReference type="Proteomes" id="UP001209878">
    <property type="component" value="Unassembled WGS sequence"/>
</dbReference>
<keyword evidence="4 7" id="KW-0378">Hydrolase</keyword>
<proteinExistence type="inferred from homology"/>
<protein>
    <recommendedName>
        <fullName evidence="7">Leishmanolysin-like peptidase</fullName>
        <ecNumber evidence="7">3.4.24.-</ecNumber>
    </recommendedName>
</protein>
<evidence type="ECO:0000256" key="6">
    <source>
        <dbReference type="ARBA" id="ARBA00023049"/>
    </source>
</evidence>